<comment type="caution">
    <text evidence="2">The sequence shown here is derived from an EMBL/GenBank/DDBJ whole genome shotgun (WGS) entry which is preliminary data.</text>
</comment>
<sequence length="149" mass="15957">MLGQISANADIIIATVQAALTLDMLPVVWHQWRTRASTVPLTSSVPTAVGLAVLGLVFFSTGLFLATGTVIVGSVMWSVVAAQRVGYNKKDESTTSASNSDPELCANNSRIHDLGPIPYKFYKEGVQCCCVHYARAGWCWHDHSSTGGS</sequence>
<keyword evidence="1" id="KW-1133">Transmembrane helix</keyword>
<feature type="transmembrane region" description="Helical" evidence="1">
    <location>
        <begin position="52"/>
        <end position="80"/>
    </location>
</feature>
<evidence type="ECO:0000256" key="1">
    <source>
        <dbReference type="SAM" id="Phobius"/>
    </source>
</evidence>
<reference evidence="2" key="1">
    <citation type="journal article" date="2015" name="Nature">
        <title>Complex archaea that bridge the gap between prokaryotes and eukaryotes.</title>
        <authorList>
            <person name="Spang A."/>
            <person name="Saw J.H."/>
            <person name="Jorgensen S.L."/>
            <person name="Zaremba-Niedzwiedzka K."/>
            <person name="Martijn J."/>
            <person name="Lind A.E."/>
            <person name="van Eijk R."/>
            <person name="Schleper C."/>
            <person name="Guy L."/>
            <person name="Ettema T.J."/>
        </authorList>
    </citation>
    <scope>NUCLEOTIDE SEQUENCE</scope>
</reference>
<keyword evidence="1" id="KW-0812">Transmembrane</keyword>
<proteinExistence type="predicted"/>
<dbReference type="EMBL" id="LAZR01018709">
    <property type="protein sequence ID" value="KKL95306.1"/>
    <property type="molecule type" value="Genomic_DNA"/>
</dbReference>
<dbReference type="AlphaFoldDB" id="A0A0F9GXD0"/>
<name>A0A0F9GXD0_9ZZZZ</name>
<keyword evidence="1" id="KW-0472">Membrane</keyword>
<organism evidence="2">
    <name type="scientific">marine sediment metagenome</name>
    <dbReference type="NCBI Taxonomy" id="412755"/>
    <lineage>
        <taxon>unclassified sequences</taxon>
        <taxon>metagenomes</taxon>
        <taxon>ecological metagenomes</taxon>
    </lineage>
</organism>
<protein>
    <submittedName>
        <fullName evidence="2">Uncharacterized protein</fullName>
    </submittedName>
</protein>
<gene>
    <name evidence="2" type="ORF">LCGC14_1855940</name>
</gene>
<feature type="transmembrane region" description="Helical" evidence="1">
    <location>
        <begin position="12"/>
        <end position="32"/>
    </location>
</feature>
<accession>A0A0F9GXD0</accession>
<evidence type="ECO:0000313" key="2">
    <source>
        <dbReference type="EMBL" id="KKL95306.1"/>
    </source>
</evidence>